<evidence type="ECO:0000259" key="5">
    <source>
        <dbReference type="Pfam" id="PF13007"/>
    </source>
</evidence>
<dbReference type="PANTHER" id="PTHR33678">
    <property type="entry name" value="BLL1576 PROTEIN"/>
    <property type="match status" value="1"/>
</dbReference>
<dbReference type="InterPro" id="IPR024474">
    <property type="entry name" value="Znf_dom_IS66"/>
</dbReference>
<name>A0A6J4JZL8_9BACT</name>
<sequence length="550" mass="60389">MVRGADDAMRPGMPDDVGAVHALLLRFRRERDEAVAQRDALAAERAALAQERDALTAQNDRLRHLLAKLRRAQFGRKSERLPGGQLLFAFEEIEATIASNEAEADKRSADLREKRAARRRAGRGRLPAHLPRVEVVLAPENTACPCCRGPLVEIGQDTSERLEVIPARFRVLVTKRPKLACRACEGVVVQAPAPERLVAGGMPTEATVAHVLVSRYADHLPLYRQAQILARQGIEIGRDTLASWVGTAANEMGPVVARLREILLGSARLFADETTMPVLDPGRGRTKKGYAWAIARDDRPWGGADPPAVVFRYAPGRGREHTEKLLGGYAGILQCDGYAAYKSVSAAGAGPTLAFCWAHARREFFELAKGGTAPVAEEALRRIAALYAVEAEVRGKPPDIRRAGRQAKSRALVEDLFAWLEAQLARLPGRAPTANAIRYALNHREGLERFLGDGRIEIDSNVVERAIRPLVLSRKNALFASGDDGGERWATAASLIETCKLNNVDPQRYFADVLTRLVNGWPQSRIDELMPWHWATAKEARPSSSPEKGL</sequence>
<evidence type="ECO:0000259" key="4">
    <source>
        <dbReference type="Pfam" id="PF13005"/>
    </source>
</evidence>
<dbReference type="InterPro" id="IPR052344">
    <property type="entry name" value="Transposase-related"/>
</dbReference>
<dbReference type="Pfam" id="PF13007">
    <property type="entry name" value="LZ_Tnp_IS66"/>
    <property type="match status" value="1"/>
</dbReference>
<dbReference type="Pfam" id="PF13817">
    <property type="entry name" value="DDE_Tnp_IS66_C"/>
    <property type="match status" value="1"/>
</dbReference>
<feature type="domain" description="Transposase IS66 C-terminal" evidence="6">
    <location>
        <begin position="494"/>
        <end position="532"/>
    </location>
</feature>
<evidence type="ECO:0000313" key="7">
    <source>
        <dbReference type="EMBL" id="CAA9291911.1"/>
    </source>
</evidence>
<dbReference type="NCBIfam" id="NF033517">
    <property type="entry name" value="transpos_IS66"/>
    <property type="match status" value="1"/>
</dbReference>
<protein>
    <submittedName>
        <fullName evidence="7">Mobile element protein</fullName>
    </submittedName>
</protein>
<feature type="domain" description="Transposase TnpC homeodomain" evidence="5">
    <location>
        <begin position="61"/>
        <end position="135"/>
    </location>
</feature>
<feature type="coiled-coil region" evidence="1">
    <location>
        <begin position="24"/>
        <end position="72"/>
    </location>
</feature>
<accession>A0A6J4JZL8</accession>
<dbReference type="InterPro" id="IPR024463">
    <property type="entry name" value="Transposase_TnpC_homeodom"/>
</dbReference>
<organism evidence="7">
    <name type="scientific">uncultured Gemmatimonadaceae bacterium</name>
    <dbReference type="NCBI Taxonomy" id="246130"/>
    <lineage>
        <taxon>Bacteria</taxon>
        <taxon>Pseudomonadati</taxon>
        <taxon>Gemmatimonadota</taxon>
        <taxon>Gemmatimonadia</taxon>
        <taxon>Gemmatimonadales</taxon>
        <taxon>Gemmatimonadaceae</taxon>
        <taxon>environmental samples</taxon>
    </lineage>
</organism>
<evidence type="ECO:0000256" key="2">
    <source>
        <dbReference type="SAM" id="MobiDB-lite"/>
    </source>
</evidence>
<dbReference type="Pfam" id="PF13005">
    <property type="entry name" value="zf-IS66"/>
    <property type="match status" value="1"/>
</dbReference>
<evidence type="ECO:0000259" key="6">
    <source>
        <dbReference type="Pfam" id="PF13817"/>
    </source>
</evidence>
<evidence type="ECO:0000259" key="3">
    <source>
        <dbReference type="Pfam" id="PF03050"/>
    </source>
</evidence>
<dbReference type="InterPro" id="IPR004291">
    <property type="entry name" value="Transposase_IS66_central"/>
</dbReference>
<reference evidence="7" key="1">
    <citation type="submission" date="2020-02" db="EMBL/GenBank/DDBJ databases">
        <authorList>
            <person name="Meier V. D."/>
        </authorList>
    </citation>
    <scope>NUCLEOTIDE SEQUENCE</scope>
    <source>
        <strain evidence="7">AVDCRST_MAG11</strain>
    </source>
</reference>
<dbReference type="InterPro" id="IPR039552">
    <property type="entry name" value="IS66_C"/>
</dbReference>
<dbReference type="AlphaFoldDB" id="A0A6J4JZL8"/>
<feature type="domain" description="Transposase IS66 zinc-finger binding" evidence="4">
    <location>
        <begin position="142"/>
        <end position="185"/>
    </location>
</feature>
<gene>
    <name evidence="7" type="ORF">AVDCRST_MAG11-174</name>
</gene>
<feature type="compositionally biased region" description="Basic and acidic residues" evidence="2">
    <location>
        <begin position="103"/>
        <end position="114"/>
    </location>
</feature>
<proteinExistence type="predicted"/>
<feature type="region of interest" description="Disordered" evidence="2">
    <location>
        <begin position="101"/>
        <end position="122"/>
    </location>
</feature>
<dbReference type="PANTHER" id="PTHR33678:SF1">
    <property type="entry name" value="BLL1576 PROTEIN"/>
    <property type="match status" value="1"/>
</dbReference>
<feature type="domain" description="Transposase IS66 central" evidence="3">
    <location>
        <begin position="201"/>
        <end position="487"/>
    </location>
</feature>
<keyword evidence="1" id="KW-0175">Coiled coil</keyword>
<dbReference type="EMBL" id="CADCTU010000042">
    <property type="protein sequence ID" value="CAA9291911.1"/>
    <property type="molecule type" value="Genomic_DNA"/>
</dbReference>
<evidence type="ECO:0000256" key="1">
    <source>
        <dbReference type="SAM" id="Coils"/>
    </source>
</evidence>
<dbReference type="Pfam" id="PF03050">
    <property type="entry name" value="DDE_Tnp_IS66"/>
    <property type="match status" value="1"/>
</dbReference>